<evidence type="ECO:0000313" key="2">
    <source>
        <dbReference type="EMBL" id="AET02617.2"/>
    </source>
</evidence>
<evidence type="ECO:0000256" key="1">
    <source>
        <dbReference type="SAM" id="MobiDB-lite"/>
    </source>
</evidence>
<protein>
    <submittedName>
        <fullName evidence="2 3">Uncharacterized protein</fullName>
    </submittedName>
</protein>
<accession>A0A0C3Y024</accession>
<dbReference type="EMBL" id="CM001224">
    <property type="protein sequence ID" value="AET02617.2"/>
    <property type="molecule type" value="Genomic_DNA"/>
</dbReference>
<accession>G7L709</accession>
<proteinExistence type="predicted"/>
<dbReference type="AlphaFoldDB" id="G7L709"/>
<evidence type="ECO:0000313" key="3">
    <source>
        <dbReference type="EnsemblPlants" id="AET02617"/>
    </source>
</evidence>
<name>G7L709_MEDTR</name>
<dbReference type="EnsemblPlants" id="AET02617">
    <property type="protein sequence ID" value="AET02617"/>
    <property type="gene ID" value="MTR_8g044170"/>
</dbReference>
<dbReference type="Proteomes" id="UP000002051">
    <property type="component" value="Chromosome 8"/>
</dbReference>
<reference evidence="3" key="3">
    <citation type="submission" date="2015-04" db="UniProtKB">
        <authorList>
            <consortium name="EnsemblPlants"/>
        </authorList>
    </citation>
    <scope>IDENTIFICATION</scope>
    <source>
        <strain evidence="3">cv. Jemalong A17</strain>
    </source>
</reference>
<feature type="region of interest" description="Disordered" evidence="1">
    <location>
        <begin position="71"/>
        <end position="99"/>
    </location>
</feature>
<dbReference type="HOGENOM" id="CLU_2324007_0_0_1"/>
<sequence length="99" mass="11144">MWSDKGVKGTVPRIMLIREHNVDLVVGLRKLRSRVIKGSRALSLTHNITLMIWDEDRMEYYYKELSISSARGTNGAKASSLGRHPESKKDAVSTTISLD</sequence>
<gene>
    <name evidence="2" type="ordered locus">MTR_8g044170</name>
</gene>
<evidence type="ECO:0000313" key="4">
    <source>
        <dbReference type="Proteomes" id="UP000002051"/>
    </source>
</evidence>
<reference evidence="2 4" key="2">
    <citation type="journal article" date="2014" name="BMC Genomics">
        <title>An improved genome release (version Mt4.0) for the model legume Medicago truncatula.</title>
        <authorList>
            <person name="Tang H."/>
            <person name="Krishnakumar V."/>
            <person name="Bidwell S."/>
            <person name="Rosen B."/>
            <person name="Chan A."/>
            <person name="Zhou S."/>
            <person name="Gentzbittel L."/>
            <person name="Childs K.L."/>
            <person name="Yandell M."/>
            <person name="Gundlach H."/>
            <person name="Mayer K.F."/>
            <person name="Schwartz D.C."/>
            <person name="Town C.D."/>
        </authorList>
    </citation>
    <scope>GENOME REANNOTATION</scope>
    <source>
        <strain evidence="3 4">cv. Jemalong A17</strain>
    </source>
</reference>
<keyword evidence="4" id="KW-1185">Reference proteome</keyword>
<organism evidence="2 4">
    <name type="scientific">Medicago truncatula</name>
    <name type="common">Barrel medic</name>
    <name type="synonym">Medicago tribuloides</name>
    <dbReference type="NCBI Taxonomy" id="3880"/>
    <lineage>
        <taxon>Eukaryota</taxon>
        <taxon>Viridiplantae</taxon>
        <taxon>Streptophyta</taxon>
        <taxon>Embryophyta</taxon>
        <taxon>Tracheophyta</taxon>
        <taxon>Spermatophyta</taxon>
        <taxon>Magnoliopsida</taxon>
        <taxon>eudicotyledons</taxon>
        <taxon>Gunneridae</taxon>
        <taxon>Pentapetalae</taxon>
        <taxon>rosids</taxon>
        <taxon>fabids</taxon>
        <taxon>Fabales</taxon>
        <taxon>Fabaceae</taxon>
        <taxon>Papilionoideae</taxon>
        <taxon>50 kb inversion clade</taxon>
        <taxon>NPAAA clade</taxon>
        <taxon>Hologalegina</taxon>
        <taxon>IRL clade</taxon>
        <taxon>Trifolieae</taxon>
        <taxon>Medicago</taxon>
    </lineage>
</organism>
<reference evidence="2 4" key="1">
    <citation type="journal article" date="2011" name="Nature">
        <title>The Medicago genome provides insight into the evolution of rhizobial symbioses.</title>
        <authorList>
            <person name="Young N.D."/>
            <person name="Debelle F."/>
            <person name="Oldroyd G.E."/>
            <person name="Geurts R."/>
            <person name="Cannon S.B."/>
            <person name="Udvardi M.K."/>
            <person name="Benedito V.A."/>
            <person name="Mayer K.F."/>
            <person name="Gouzy J."/>
            <person name="Schoof H."/>
            <person name="Van de Peer Y."/>
            <person name="Proost S."/>
            <person name="Cook D.R."/>
            <person name="Meyers B.C."/>
            <person name="Spannagl M."/>
            <person name="Cheung F."/>
            <person name="De Mita S."/>
            <person name="Krishnakumar V."/>
            <person name="Gundlach H."/>
            <person name="Zhou S."/>
            <person name="Mudge J."/>
            <person name="Bharti A.K."/>
            <person name="Murray J.D."/>
            <person name="Naoumkina M.A."/>
            <person name="Rosen B."/>
            <person name="Silverstein K.A."/>
            <person name="Tang H."/>
            <person name="Rombauts S."/>
            <person name="Zhao P.X."/>
            <person name="Zhou P."/>
            <person name="Barbe V."/>
            <person name="Bardou P."/>
            <person name="Bechner M."/>
            <person name="Bellec A."/>
            <person name="Berger A."/>
            <person name="Berges H."/>
            <person name="Bidwell S."/>
            <person name="Bisseling T."/>
            <person name="Choisne N."/>
            <person name="Couloux A."/>
            <person name="Denny R."/>
            <person name="Deshpande S."/>
            <person name="Dai X."/>
            <person name="Doyle J.J."/>
            <person name="Dudez A.M."/>
            <person name="Farmer A.D."/>
            <person name="Fouteau S."/>
            <person name="Franken C."/>
            <person name="Gibelin C."/>
            <person name="Gish J."/>
            <person name="Goldstein S."/>
            <person name="Gonzalez A.J."/>
            <person name="Green P.J."/>
            <person name="Hallab A."/>
            <person name="Hartog M."/>
            <person name="Hua A."/>
            <person name="Humphray S.J."/>
            <person name="Jeong D.H."/>
            <person name="Jing Y."/>
            <person name="Jocker A."/>
            <person name="Kenton S.M."/>
            <person name="Kim D.J."/>
            <person name="Klee K."/>
            <person name="Lai H."/>
            <person name="Lang C."/>
            <person name="Lin S."/>
            <person name="Macmil S.L."/>
            <person name="Magdelenat G."/>
            <person name="Matthews L."/>
            <person name="McCorrison J."/>
            <person name="Monaghan E.L."/>
            <person name="Mun J.H."/>
            <person name="Najar F.Z."/>
            <person name="Nicholson C."/>
            <person name="Noirot C."/>
            <person name="O'Bleness M."/>
            <person name="Paule C.R."/>
            <person name="Poulain J."/>
            <person name="Prion F."/>
            <person name="Qin B."/>
            <person name="Qu C."/>
            <person name="Retzel E.F."/>
            <person name="Riddle C."/>
            <person name="Sallet E."/>
            <person name="Samain S."/>
            <person name="Samson N."/>
            <person name="Sanders I."/>
            <person name="Saurat O."/>
            <person name="Scarpelli C."/>
            <person name="Schiex T."/>
            <person name="Segurens B."/>
            <person name="Severin A.J."/>
            <person name="Sherrier D.J."/>
            <person name="Shi R."/>
            <person name="Sims S."/>
            <person name="Singer S.R."/>
            <person name="Sinharoy S."/>
            <person name="Sterck L."/>
            <person name="Viollet A."/>
            <person name="Wang B.B."/>
            <person name="Wang K."/>
            <person name="Wang M."/>
            <person name="Wang X."/>
            <person name="Warfsmann J."/>
            <person name="Weissenbach J."/>
            <person name="White D.D."/>
            <person name="White J.D."/>
            <person name="Wiley G.B."/>
            <person name="Wincker P."/>
            <person name="Xing Y."/>
            <person name="Yang L."/>
            <person name="Yao Z."/>
            <person name="Ying F."/>
            <person name="Zhai J."/>
            <person name="Zhou L."/>
            <person name="Zuber A."/>
            <person name="Denarie J."/>
            <person name="Dixon R.A."/>
            <person name="May G.D."/>
            <person name="Schwartz D.C."/>
            <person name="Rogers J."/>
            <person name="Quetier F."/>
            <person name="Town C.D."/>
            <person name="Roe B.A."/>
        </authorList>
    </citation>
    <scope>NUCLEOTIDE SEQUENCE [LARGE SCALE GENOMIC DNA]</scope>
    <source>
        <strain evidence="2">A17</strain>
        <strain evidence="3 4">cv. Jemalong A17</strain>
    </source>
</reference>